<comment type="caution">
    <text evidence="1">The sequence shown here is derived from an EMBL/GenBank/DDBJ whole genome shotgun (WGS) entry which is preliminary data.</text>
</comment>
<dbReference type="EMBL" id="CAJNNW010017713">
    <property type="protein sequence ID" value="CAE8661463.1"/>
    <property type="molecule type" value="Genomic_DNA"/>
</dbReference>
<reference evidence="1" key="1">
    <citation type="submission" date="2021-02" db="EMBL/GenBank/DDBJ databases">
        <authorList>
            <person name="Dougan E. K."/>
            <person name="Rhodes N."/>
            <person name="Thang M."/>
            <person name="Chan C."/>
        </authorList>
    </citation>
    <scope>NUCLEOTIDE SEQUENCE</scope>
</reference>
<gene>
    <name evidence="1" type="ORF">PGLA2088_LOCUS14517</name>
</gene>
<evidence type="ECO:0000313" key="1">
    <source>
        <dbReference type="EMBL" id="CAE8661463.1"/>
    </source>
</evidence>
<name>A0A813IU58_POLGL</name>
<evidence type="ECO:0000313" key="2">
    <source>
        <dbReference type="Proteomes" id="UP000626109"/>
    </source>
</evidence>
<proteinExistence type="predicted"/>
<protein>
    <submittedName>
        <fullName evidence="1">Uncharacterized protein</fullName>
    </submittedName>
</protein>
<dbReference type="Proteomes" id="UP000626109">
    <property type="component" value="Unassembled WGS sequence"/>
</dbReference>
<accession>A0A813IU58</accession>
<organism evidence="1 2">
    <name type="scientific">Polarella glacialis</name>
    <name type="common">Dinoflagellate</name>
    <dbReference type="NCBI Taxonomy" id="89957"/>
    <lineage>
        <taxon>Eukaryota</taxon>
        <taxon>Sar</taxon>
        <taxon>Alveolata</taxon>
        <taxon>Dinophyceae</taxon>
        <taxon>Suessiales</taxon>
        <taxon>Suessiaceae</taxon>
        <taxon>Polarella</taxon>
    </lineage>
</organism>
<sequence length="100" mass="10815">MLADAMPKHVLERPAAGVSDLVELNKLVCEHLCHEGLPAKLVHEVRQALDQVGHSKRSSSSSSTLLRSLSCWQPLESVQPPVILVAFSSSRASSKAIFVT</sequence>
<dbReference type="AlphaFoldDB" id="A0A813IU58"/>